<protein>
    <recommendedName>
        <fullName evidence="1">Amine oxidase domain-containing protein</fullName>
    </recommendedName>
</protein>
<dbReference type="SUPFAM" id="SSF51905">
    <property type="entry name" value="FAD/NAD(P)-binding domain"/>
    <property type="match status" value="1"/>
</dbReference>
<dbReference type="InterPro" id="IPR036188">
    <property type="entry name" value="FAD/NAD-bd_sf"/>
</dbReference>
<sequence>MSPHKKPVVIIGAGMSGLGAAIRLLETGYQCVLLEAAPEAGGLAGSFKVKKKYFPLGSHHILSQDKPLIATLKKLGFYPRVAWKKGKVLFAIDGRMYDLQNPLEFVKFPMRFIDKLRFIKLIMYCMLKKNWNADLGDAQLWIDRIASPPVREVIFDPLIDIKYGLPANHVSANWLGSRLHYQEFSKPLGYIPGENWTRVLTEILVQKVKDLGGTIITNAAVQKVIFANNTFREVTYQHHEVSRILTGDILINTAPPHIFLALSGYRGRVLEKVEYLDALSVVLETKQKLPREFYLLSCLKPRYSFGGIFMLSALNETIGTGNNQVLNFFTTLSPAYEYLRNKSPEELLACYQKDFKKLFGFLLEPLWSHRTLITNYSPRFLKQYENVDHRGSVRGLYFAGNYMTYPIITSTGSAIESGEAAAKCIIEDYQKSL</sequence>
<dbReference type="AlphaFoldDB" id="A0A1F5WEC2"/>
<evidence type="ECO:0000313" key="3">
    <source>
        <dbReference type="Proteomes" id="UP000178406"/>
    </source>
</evidence>
<dbReference type="STRING" id="1798338.A3J56_01790"/>
<evidence type="ECO:0000313" key="2">
    <source>
        <dbReference type="EMBL" id="OGF74052.1"/>
    </source>
</evidence>
<comment type="caution">
    <text evidence="2">The sequence shown here is derived from an EMBL/GenBank/DDBJ whole genome shotgun (WGS) entry which is preliminary data.</text>
</comment>
<dbReference type="GO" id="GO:0016491">
    <property type="term" value="F:oxidoreductase activity"/>
    <property type="evidence" value="ECO:0007669"/>
    <property type="project" value="InterPro"/>
</dbReference>
<evidence type="ECO:0000259" key="1">
    <source>
        <dbReference type="Pfam" id="PF01593"/>
    </source>
</evidence>
<organism evidence="2 3">
    <name type="scientific">Candidatus Giovannonibacteria bacterium RIFCSPHIGHO2_02_FULL_46_20</name>
    <dbReference type="NCBI Taxonomy" id="1798338"/>
    <lineage>
        <taxon>Bacteria</taxon>
        <taxon>Candidatus Giovannoniibacteriota</taxon>
    </lineage>
</organism>
<gene>
    <name evidence="2" type="ORF">A3J56_01790</name>
</gene>
<dbReference type="Gene3D" id="3.50.50.60">
    <property type="entry name" value="FAD/NAD(P)-binding domain"/>
    <property type="match status" value="1"/>
</dbReference>
<reference evidence="2 3" key="1">
    <citation type="journal article" date="2016" name="Nat. Commun.">
        <title>Thousands of microbial genomes shed light on interconnected biogeochemical processes in an aquifer system.</title>
        <authorList>
            <person name="Anantharaman K."/>
            <person name="Brown C.T."/>
            <person name="Hug L.A."/>
            <person name="Sharon I."/>
            <person name="Castelle C.J."/>
            <person name="Probst A.J."/>
            <person name="Thomas B.C."/>
            <person name="Singh A."/>
            <person name="Wilkins M.J."/>
            <person name="Karaoz U."/>
            <person name="Brodie E.L."/>
            <person name="Williams K.H."/>
            <person name="Hubbard S.S."/>
            <person name="Banfield J.F."/>
        </authorList>
    </citation>
    <scope>NUCLEOTIDE SEQUENCE [LARGE SCALE GENOMIC DNA]</scope>
</reference>
<dbReference type="InterPro" id="IPR050464">
    <property type="entry name" value="Zeta_carotene_desat/Oxidored"/>
</dbReference>
<dbReference type="InterPro" id="IPR002937">
    <property type="entry name" value="Amino_oxidase"/>
</dbReference>
<dbReference type="PANTHER" id="PTHR42923:SF3">
    <property type="entry name" value="PROTOPORPHYRINOGEN OXIDASE"/>
    <property type="match status" value="1"/>
</dbReference>
<dbReference type="Pfam" id="PF01593">
    <property type="entry name" value="Amino_oxidase"/>
    <property type="match status" value="1"/>
</dbReference>
<dbReference type="Gene3D" id="3.90.660.50">
    <property type="match status" value="1"/>
</dbReference>
<dbReference type="Proteomes" id="UP000178406">
    <property type="component" value="Unassembled WGS sequence"/>
</dbReference>
<accession>A0A1F5WEC2</accession>
<dbReference type="PANTHER" id="PTHR42923">
    <property type="entry name" value="PROTOPORPHYRINOGEN OXIDASE"/>
    <property type="match status" value="1"/>
</dbReference>
<name>A0A1F5WEC2_9BACT</name>
<feature type="domain" description="Amine oxidase" evidence="1">
    <location>
        <begin position="15"/>
        <end position="426"/>
    </location>
</feature>
<dbReference type="EMBL" id="MFHQ01000030">
    <property type="protein sequence ID" value="OGF74052.1"/>
    <property type="molecule type" value="Genomic_DNA"/>
</dbReference>
<proteinExistence type="predicted"/>